<evidence type="ECO:0000313" key="8">
    <source>
        <dbReference type="EMBL" id="KAK7792892.1"/>
    </source>
</evidence>
<evidence type="ECO:0000256" key="6">
    <source>
        <dbReference type="SAM" id="Phobius"/>
    </source>
</evidence>
<accession>A0AAN9YX59</accession>
<feature type="transmembrane region" description="Helical" evidence="6">
    <location>
        <begin position="312"/>
        <end position="333"/>
    </location>
</feature>
<feature type="region of interest" description="Disordered" evidence="5">
    <location>
        <begin position="1"/>
        <end position="34"/>
    </location>
</feature>
<feature type="domain" description="Amino acid transporter transmembrane" evidence="7">
    <location>
        <begin position="55"/>
        <end position="402"/>
    </location>
</feature>
<sequence>MPRWSQGASAAAAGEKQPLLGAPPPPLPPSPPTPPRLSALDAACCVVDLFGVFPVLALPRALLACGWAGAALALAVVALQGYTARLLGRSWLLARGALPRWTAARRRSPYAALAELAFGARGRRVASAFLHTAVFGSYVPDLLFAAQNMQLVGRRLWELEDAGLSFCVWLVALGLLLCPMLWLGSPKDQKWVTGVSVGLVVAVAALTWACVAHAPWPPRRPPPAPLPSLPPPTLQAAALAYGNLVFQFDAHPALLTVQVDMADPRRLGHAIAASYTLSASLALITTLLAGLLRPGSAGRADVLQALPGSPPLYAAVLLATLQILLSTVVGGSALFQDLEQRLRISPDFSWRRAALRVSLLAGAVLLALASPRLPLVMGLLGAAVTGPLSLVLPPLLHARLLSRLHARALPPDDPDDDADGDDAK</sequence>
<evidence type="ECO:0000259" key="7">
    <source>
        <dbReference type="Pfam" id="PF01490"/>
    </source>
</evidence>
<comment type="caution">
    <text evidence="8">The sequence shown here is derived from an EMBL/GenBank/DDBJ whole genome shotgun (WGS) entry which is preliminary data.</text>
</comment>
<feature type="transmembrane region" description="Helical" evidence="6">
    <location>
        <begin position="195"/>
        <end position="216"/>
    </location>
</feature>
<comment type="subcellular location">
    <subcellularLocation>
        <location evidence="1">Membrane</location>
        <topology evidence="1">Multi-pass membrane protein</topology>
    </subcellularLocation>
</comment>
<feature type="transmembrane region" description="Helical" evidence="6">
    <location>
        <begin position="375"/>
        <end position="396"/>
    </location>
</feature>
<dbReference type="PANTHER" id="PTHR22950:SF703">
    <property type="entry name" value="AMINO ACID TRANSPORTER TRANSMEMBRANE DOMAIN-CONTAINING PROTEIN"/>
    <property type="match status" value="1"/>
</dbReference>
<keyword evidence="2 6" id="KW-0812">Transmembrane</keyword>
<dbReference type="EMBL" id="JAZDUA010000415">
    <property type="protein sequence ID" value="KAK7792892.1"/>
    <property type="molecule type" value="Genomic_DNA"/>
</dbReference>
<evidence type="ECO:0000256" key="4">
    <source>
        <dbReference type="ARBA" id="ARBA00023136"/>
    </source>
</evidence>
<keyword evidence="4 6" id="KW-0472">Membrane</keyword>
<keyword evidence="9" id="KW-1185">Reference proteome</keyword>
<organism evidence="8 9">
    <name type="scientific">Gryllus longicercus</name>
    <dbReference type="NCBI Taxonomy" id="2509291"/>
    <lineage>
        <taxon>Eukaryota</taxon>
        <taxon>Metazoa</taxon>
        <taxon>Ecdysozoa</taxon>
        <taxon>Arthropoda</taxon>
        <taxon>Hexapoda</taxon>
        <taxon>Insecta</taxon>
        <taxon>Pterygota</taxon>
        <taxon>Neoptera</taxon>
        <taxon>Polyneoptera</taxon>
        <taxon>Orthoptera</taxon>
        <taxon>Ensifera</taxon>
        <taxon>Gryllidea</taxon>
        <taxon>Grylloidea</taxon>
        <taxon>Gryllidae</taxon>
        <taxon>Gryllinae</taxon>
        <taxon>Gryllus</taxon>
    </lineage>
</organism>
<dbReference type="PANTHER" id="PTHR22950">
    <property type="entry name" value="AMINO ACID TRANSPORTER"/>
    <property type="match status" value="1"/>
</dbReference>
<reference evidence="8 9" key="1">
    <citation type="submission" date="2024-03" db="EMBL/GenBank/DDBJ databases">
        <title>The genome assembly and annotation of the cricket Gryllus longicercus Weissman &amp; Gray.</title>
        <authorList>
            <person name="Szrajer S."/>
            <person name="Gray D."/>
            <person name="Ylla G."/>
        </authorList>
    </citation>
    <scope>NUCLEOTIDE SEQUENCE [LARGE SCALE GENOMIC DNA]</scope>
    <source>
        <strain evidence="8">DAG 2021-001</strain>
        <tissue evidence="8">Whole body minus gut</tissue>
    </source>
</reference>
<protein>
    <recommendedName>
        <fullName evidence="7">Amino acid transporter transmembrane domain-containing protein</fullName>
    </recommendedName>
</protein>
<proteinExistence type="predicted"/>
<feature type="transmembrane region" description="Helical" evidence="6">
    <location>
        <begin position="162"/>
        <end position="183"/>
    </location>
</feature>
<dbReference type="GO" id="GO:0005774">
    <property type="term" value="C:vacuolar membrane"/>
    <property type="evidence" value="ECO:0007669"/>
    <property type="project" value="TreeGrafter"/>
</dbReference>
<evidence type="ECO:0000256" key="2">
    <source>
        <dbReference type="ARBA" id="ARBA00022692"/>
    </source>
</evidence>
<evidence type="ECO:0000313" key="9">
    <source>
        <dbReference type="Proteomes" id="UP001378592"/>
    </source>
</evidence>
<dbReference type="Proteomes" id="UP001378592">
    <property type="component" value="Unassembled WGS sequence"/>
</dbReference>
<dbReference type="InterPro" id="IPR013057">
    <property type="entry name" value="AA_transpt_TM"/>
</dbReference>
<dbReference type="AlphaFoldDB" id="A0AAN9YX59"/>
<keyword evidence="3 6" id="KW-1133">Transmembrane helix</keyword>
<name>A0AAN9YX59_9ORTH</name>
<feature type="compositionally biased region" description="Pro residues" evidence="5">
    <location>
        <begin position="21"/>
        <end position="34"/>
    </location>
</feature>
<feature type="transmembrane region" description="Helical" evidence="6">
    <location>
        <begin position="61"/>
        <end position="82"/>
    </location>
</feature>
<gene>
    <name evidence="8" type="ORF">R5R35_005059</name>
</gene>
<dbReference type="GO" id="GO:0015179">
    <property type="term" value="F:L-amino acid transmembrane transporter activity"/>
    <property type="evidence" value="ECO:0007669"/>
    <property type="project" value="TreeGrafter"/>
</dbReference>
<feature type="transmembrane region" description="Helical" evidence="6">
    <location>
        <begin position="353"/>
        <end position="369"/>
    </location>
</feature>
<evidence type="ECO:0000256" key="3">
    <source>
        <dbReference type="ARBA" id="ARBA00022989"/>
    </source>
</evidence>
<feature type="transmembrane region" description="Helical" evidence="6">
    <location>
        <begin position="267"/>
        <end position="292"/>
    </location>
</feature>
<evidence type="ECO:0000256" key="1">
    <source>
        <dbReference type="ARBA" id="ARBA00004141"/>
    </source>
</evidence>
<evidence type="ECO:0000256" key="5">
    <source>
        <dbReference type="SAM" id="MobiDB-lite"/>
    </source>
</evidence>
<dbReference type="Pfam" id="PF01490">
    <property type="entry name" value="Aa_trans"/>
    <property type="match status" value="1"/>
</dbReference>
<feature type="transmembrane region" description="Helical" evidence="6">
    <location>
        <begin position="236"/>
        <end position="255"/>
    </location>
</feature>